<evidence type="ECO:0000256" key="1">
    <source>
        <dbReference type="SAM" id="MobiDB-lite"/>
    </source>
</evidence>
<feature type="non-terminal residue" evidence="2">
    <location>
        <position position="250"/>
    </location>
</feature>
<proteinExistence type="predicted"/>
<feature type="region of interest" description="Disordered" evidence="1">
    <location>
        <begin position="37"/>
        <end position="250"/>
    </location>
</feature>
<sequence>DNQPQAFRLGASHRLLARQRIGPVLCGGAVLRIRRRSRQLSHRRPYRACRPTRHRHAQRRDQQGRQARARRSAVHRGCGRQRHVRGGGSQAGRDARQQPPGEELRQHAGGAPHPGQRRADQDRQRQAGGTVGGAAQGPAHGHRAAGREEGRRIRPRVRPQRRHQGARKGHQAVREGQQGGQGPGDQGVRHQDPAPAQGAPGPGAEAAAGRQGRQGRRIPDGRQRRKHRQHARRRQHPHRRRQRPQQVGQL</sequence>
<dbReference type="AlphaFoldDB" id="A0A6J4PD86"/>
<feature type="compositionally biased region" description="Low complexity" evidence="1">
    <location>
        <begin position="193"/>
        <end position="211"/>
    </location>
</feature>
<accession>A0A6J4PD86</accession>
<protein>
    <submittedName>
        <fullName evidence="2">Uncharacterized protein</fullName>
    </submittedName>
</protein>
<organism evidence="2">
    <name type="scientific">uncultured Ramlibacter sp</name>
    <dbReference type="NCBI Taxonomy" id="260755"/>
    <lineage>
        <taxon>Bacteria</taxon>
        <taxon>Pseudomonadati</taxon>
        <taxon>Pseudomonadota</taxon>
        <taxon>Betaproteobacteria</taxon>
        <taxon>Burkholderiales</taxon>
        <taxon>Comamonadaceae</taxon>
        <taxon>Ramlibacter</taxon>
        <taxon>environmental samples</taxon>
    </lineage>
</organism>
<feature type="compositionally biased region" description="Basic residues" evidence="1">
    <location>
        <begin position="153"/>
        <end position="171"/>
    </location>
</feature>
<dbReference type="EMBL" id="CADCUX010000303">
    <property type="protein sequence ID" value="CAA9410238.1"/>
    <property type="molecule type" value="Genomic_DNA"/>
</dbReference>
<gene>
    <name evidence="2" type="ORF">AVDCRST_MAG51-1456</name>
</gene>
<evidence type="ECO:0000313" key="2">
    <source>
        <dbReference type="EMBL" id="CAA9410238.1"/>
    </source>
</evidence>
<feature type="non-terminal residue" evidence="2">
    <location>
        <position position="1"/>
    </location>
</feature>
<name>A0A6J4PD86_9BURK</name>
<feature type="compositionally biased region" description="Basic residues" evidence="1">
    <location>
        <begin position="67"/>
        <end position="85"/>
    </location>
</feature>
<feature type="compositionally biased region" description="Basic residues" evidence="1">
    <location>
        <begin position="223"/>
        <end position="243"/>
    </location>
</feature>
<feature type="compositionally biased region" description="Basic residues" evidence="1">
    <location>
        <begin position="37"/>
        <end position="58"/>
    </location>
</feature>
<reference evidence="2" key="1">
    <citation type="submission" date="2020-02" db="EMBL/GenBank/DDBJ databases">
        <authorList>
            <person name="Meier V. D."/>
        </authorList>
    </citation>
    <scope>NUCLEOTIDE SEQUENCE</scope>
    <source>
        <strain evidence="2">AVDCRST_MAG51</strain>
    </source>
</reference>